<evidence type="ECO:0000256" key="2">
    <source>
        <dbReference type="ARBA" id="ARBA00022705"/>
    </source>
</evidence>
<evidence type="ECO:0000256" key="5">
    <source>
        <dbReference type="RuleBase" id="RU365058"/>
    </source>
</evidence>
<dbReference type="GO" id="GO:0003688">
    <property type="term" value="F:DNA replication origin binding"/>
    <property type="evidence" value="ECO:0007669"/>
    <property type="project" value="TreeGrafter"/>
</dbReference>
<dbReference type="OrthoDB" id="1926878at2759"/>
<feature type="domain" description="Orc1-like AAA ATPase" evidence="7">
    <location>
        <begin position="274"/>
        <end position="469"/>
    </location>
</feature>
<keyword evidence="10" id="KW-1185">Reference proteome</keyword>
<dbReference type="EMBL" id="GG745331">
    <property type="protein sequence ID" value="KNE57601.1"/>
    <property type="molecule type" value="Genomic_DNA"/>
</dbReference>
<name>A0A0L0S5A7_ALLM3</name>
<feature type="region of interest" description="Disordered" evidence="6">
    <location>
        <begin position="385"/>
        <end position="426"/>
    </location>
</feature>
<dbReference type="Pfam" id="PF13191">
    <property type="entry name" value="AAA_16"/>
    <property type="match status" value="1"/>
</dbReference>
<keyword evidence="5" id="KW-0547">Nucleotide-binding</keyword>
<dbReference type="PANTHER" id="PTHR10763">
    <property type="entry name" value="CELL DIVISION CONTROL PROTEIN 6-RELATED"/>
    <property type="match status" value="1"/>
</dbReference>
<evidence type="ECO:0000256" key="1">
    <source>
        <dbReference type="ARBA" id="ARBA00004123"/>
    </source>
</evidence>
<keyword evidence="5" id="KW-0067">ATP-binding</keyword>
<feature type="compositionally biased region" description="Basic residues" evidence="6">
    <location>
        <begin position="1"/>
        <end position="11"/>
    </location>
</feature>
<evidence type="ECO:0000259" key="7">
    <source>
        <dbReference type="Pfam" id="PF13191"/>
    </source>
</evidence>
<feature type="compositionally biased region" description="Low complexity" evidence="6">
    <location>
        <begin position="63"/>
        <end position="96"/>
    </location>
</feature>
<feature type="compositionally biased region" description="Low complexity" evidence="6">
    <location>
        <begin position="413"/>
        <end position="426"/>
    </location>
</feature>
<dbReference type="GO" id="GO:0005664">
    <property type="term" value="C:nuclear origin of replication recognition complex"/>
    <property type="evidence" value="ECO:0007669"/>
    <property type="project" value="TreeGrafter"/>
</dbReference>
<feature type="domain" description="Cdc6/ORC1-like ATPase lid" evidence="8">
    <location>
        <begin position="501"/>
        <end position="556"/>
    </location>
</feature>
<dbReference type="SUPFAM" id="SSF52540">
    <property type="entry name" value="P-loop containing nucleoside triphosphate hydrolases"/>
    <property type="match status" value="1"/>
</dbReference>
<reference evidence="9 10" key="1">
    <citation type="submission" date="2009-11" db="EMBL/GenBank/DDBJ databases">
        <title>Annotation of Allomyces macrogynus ATCC 38327.</title>
        <authorList>
            <consortium name="The Broad Institute Genome Sequencing Platform"/>
            <person name="Russ C."/>
            <person name="Cuomo C."/>
            <person name="Burger G."/>
            <person name="Gray M.W."/>
            <person name="Holland P.W.H."/>
            <person name="King N."/>
            <person name="Lang F.B.F."/>
            <person name="Roger A.J."/>
            <person name="Ruiz-Trillo I."/>
            <person name="Young S.K."/>
            <person name="Zeng Q."/>
            <person name="Gargeya S."/>
            <person name="Fitzgerald M."/>
            <person name="Haas B."/>
            <person name="Abouelleil A."/>
            <person name="Alvarado L."/>
            <person name="Arachchi H.M."/>
            <person name="Berlin A."/>
            <person name="Chapman S.B."/>
            <person name="Gearin G."/>
            <person name="Goldberg J."/>
            <person name="Griggs A."/>
            <person name="Gujja S."/>
            <person name="Hansen M."/>
            <person name="Heiman D."/>
            <person name="Howarth C."/>
            <person name="Larimer J."/>
            <person name="Lui A."/>
            <person name="MacDonald P.J.P."/>
            <person name="McCowen C."/>
            <person name="Montmayeur A."/>
            <person name="Murphy C."/>
            <person name="Neiman D."/>
            <person name="Pearson M."/>
            <person name="Priest M."/>
            <person name="Roberts A."/>
            <person name="Saif S."/>
            <person name="Shea T."/>
            <person name="Sisk P."/>
            <person name="Stolte C."/>
            <person name="Sykes S."/>
            <person name="Wortman J."/>
            <person name="Nusbaum C."/>
            <person name="Birren B."/>
        </authorList>
    </citation>
    <scope>NUCLEOTIDE SEQUENCE [LARGE SCALE GENOMIC DNA]</scope>
    <source>
        <strain evidence="9 10">ATCC 38327</strain>
    </source>
</reference>
<feature type="compositionally biased region" description="Low complexity" evidence="6">
    <location>
        <begin position="141"/>
        <end position="150"/>
    </location>
</feature>
<dbReference type="GO" id="GO:0033314">
    <property type="term" value="P:mitotic DNA replication checkpoint signaling"/>
    <property type="evidence" value="ECO:0007669"/>
    <property type="project" value="TreeGrafter"/>
</dbReference>
<feature type="compositionally biased region" description="Acidic residues" evidence="6">
    <location>
        <begin position="400"/>
        <end position="412"/>
    </location>
</feature>
<dbReference type="Pfam" id="PF22606">
    <property type="entry name" value="Cdc6-ORC-like_ATPase_lid"/>
    <property type="match status" value="1"/>
</dbReference>
<comment type="subunit">
    <text evidence="5">ORC is composed of six subunits.</text>
</comment>
<evidence type="ECO:0000256" key="4">
    <source>
        <dbReference type="ARBA" id="ARBA00023242"/>
    </source>
</evidence>
<comment type="function">
    <text evidence="5">Component of the origin recognition complex (ORC) that binds origins of replication. DNA-binding is ATP-dependent, however specific DNA sequences that define origins of replication have not been identified so far. ORC is required to assemble the pre-replication complex necessary to initiate DNA replication.</text>
</comment>
<comment type="similarity">
    <text evidence="5">Belongs to the ORC1 family.</text>
</comment>
<dbReference type="InterPro" id="IPR041664">
    <property type="entry name" value="AAA_16"/>
</dbReference>
<accession>A0A0L0S5A7</accession>
<gene>
    <name evidence="9" type="ORF">AMAG_03291</name>
</gene>
<sequence length="653" mass="69775">MASIPSRKRMRAAAAPSTAADNTVPASPARPTSTTTTNTESPARNLRSRTRAATAPPTPAPATPKRGTKAATPSTQSRAPATPSKAKATPSKAASPTRRRVAKAPSTPTPARKRTASARSPAARTRVARRRGKSAEDDGESASSSSSGDESGSDFDEAKASDHGDEEEEGDEESTSESSNSSDEPDDEDSVSARPRKRARTARAYPRTPRRRAGAAIARSTPSKRATPVRKKGTRPIPEAAVPFLKRALAERPTVKTYQQAKEVLHVSAVPEALPCREDEFATLYEMLESAIRDRTGRCLYVSGVPGTGKTATFFEVLRTVQRQVEAGDLLPFKFVEVNGMKVLDPGQAYSALWAGLAGEKVTIRHAQLLLSKYYAARGIYATLSSSSSGGTASKADSGNGDDEQEDTDPAEPTDAAAPSSSASIMTPTDADPVVVLLLDELDLLVTKRQGVMYNLFEWAQAPRSRLIVVAIANTMDLPERLLTKRVASRLGMERIDFAPYTEPQLVEILRMRLGASCPVVNDNAITFAARKVSTVNGDARRLLDVTRRAVELAEVAGATKAPTKIKNSIPVPVDVAQIKSAADEMYASPAAQLLVALATSGAVVVQRVAVAVILAAQRRAGVRDVPVREVRDRVRGNVHTRGASRQYRPSRT</sequence>
<reference evidence="10" key="2">
    <citation type="submission" date="2009-11" db="EMBL/GenBank/DDBJ databases">
        <title>The Genome Sequence of Allomyces macrogynus strain ATCC 38327.</title>
        <authorList>
            <consortium name="The Broad Institute Genome Sequencing Platform"/>
            <person name="Russ C."/>
            <person name="Cuomo C."/>
            <person name="Shea T."/>
            <person name="Young S.K."/>
            <person name="Zeng Q."/>
            <person name="Koehrsen M."/>
            <person name="Haas B."/>
            <person name="Borodovsky M."/>
            <person name="Guigo R."/>
            <person name="Alvarado L."/>
            <person name="Berlin A."/>
            <person name="Borenstein D."/>
            <person name="Chen Z."/>
            <person name="Engels R."/>
            <person name="Freedman E."/>
            <person name="Gellesch M."/>
            <person name="Goldberg J."/>
            <person name="Griggs A."/>
            <person name="Gujja S."/>
            <person name="Heiman D."/>
            <person name="Hepburn T."/>
            <person name="Howarth C."/>
            <person name="Jen D."/>
            <person name="Larson L."/>
            <person name="Lewis B."/>
            <person name="Mehta T."/>
            <person name="Park D."/>
            <person name="Pearson M."/>
            <person name="Roberts A."/>
            <person name="Saif S."/>
            <person name="Shenoy N."/>
            <person name="Sisk P."/>
            <person name="Stolte C."/>
            <person name="Sykes S."/>
            <person name="Walk T."/>
            <person name="White J."/>
            <person name="Yandava C."/>
            <person name="Burger G."/>
            <person name="Gray M.W."/>
            <person name="Holland P.W.H."/>
            <person name="King N."/>
            <person name="Lang F.B.F."/>
            <person name="Roger A.J."/>
            <person name="Ruiz-Trillo I."/>
            <person name="Lander E."/>
            <person name="Nusbaum C."/>
        </authorList>
    </citation>
    <scope>NUCLEOTIDE SEQUENCE [LARGE SCALE GENOMIC DNA]</scope>
    <source>
        <strain evidence="10">ATCC 38327</strain>
    </source>
</reference>
<dbReference type="InterPro" id="IPR050311">
    <property type="entry name" value="ORC1/CDC6"/>
</dbReference>
<keyword evidence="3 5" id="KW-0238">DNA-binding</keyword>
<keyword evidence="4 5" id="KW-0539">Nucleus</keyword>
<evidence type="ECO:0000256" key="6">
    <source>
        <dbReference type="SAM" id="MobiDB-lite"/>
    </source>
</evidence>
<dbReference type="GO" id="GO:0006270">
    <property type="term" value="P:DNA replication initiation"/>
    <property type="evidence" value="ECO:0007669"/>
    <property type="project" value="TreeGrafter"/>
</dbReference>
<dbReference type="AlphaFoldDB" id="A0A0L0S5A7"/>
<evidence type="ECO:0000313" key="10">
    <source>
        <dbReference type="Proteomes" id="UP000054350"/>
    </source>
</evidence>
<dbReference type="GO" id="GO:0005524">
    <property type="term" value="F:ATP binding"/>
    <property type="evidence" value="ECO:0007669"/>
    <property type="project" value="UniProtKB-KW"/>
</dbReference>
<evidence type="ECO:0000313" key="9">
    <source>
        <dbReference type="EMBL" id="KNE57601.1"/>
    </source>
</evidence>
<dbReference type="VEuPathDB" id="FungiDB:AMAG_03291"/>
<dbReference type="Proteomes" id="UP000054350">
    <property type="component" value="Unassembled WGS sequence"/>
</dbReference>
<dbReference type="PANTHER" id="PTHR10763:SF23">
    <property type="entry name" value="ORIGIN RECOGNITION COMPLEX SUBUNIT 1"/>
    <property type="match status" value="1"/>
</dbReference>
<feature type="compositionally biased region" description="Low complexity" evidence="6">
    <location>
        <begin position="385"/>
        <end position="399"/>
    </location>
</feature>
<keyword evidence="2 5" id="KW-0235">DNA replication</keyword>
<comment type="subcellular location">
    <subcellularLocation>
        <location evidence="1 5">Nucleus</location>
    </subcellularLocation>
</comment>
<dbReference type="Gene3D" id="1.10.8.60">
    <property type="match status" value="1"/>
</dbReference>
<dbReference type="eggNOG" id="KOG1514">
    <property type="taxonomic scope" value="Eukaryota"/>
</dbReference>
<evidence type="ECO:0000259" key="8">
    <source>
        <dbReference type="Pfam" id="PF22606"/>
    </source>
</evidence>
<dbReference type="OMA" id="SRFSHRW"/>
<dbReference type="InterPro" id="IPR027417">
    <property type="entry name" value="P-loop_NTPase"/>
</dbReference>
<evidence type="ECO:0000256" key="3">
    <source>
        <dbReference type="ARBA" id="ARBA00023125"/>
    </source>
</evidence>
<protein>
    <recommendedName>
        <fullName evidence="5">Origin recognition complex subunit 1</fullName>
    </recommendedName>
</protein>
<feature type="compositionally biased region" description="Acidic residues" evidence="6">
    <location>
        <begin position="164"/>
        <end position="175"/>
    </location>
</feature>
<feature type="region of interest" description="Disordered" evidence="6">
    <location>
        <begin position="1"/>
        <end position="233"/>
    </location>
</feature>
<feature type="compositionally biased region" description="Low complexity" evidence="6">
    <location>
        <begin position="12"/>
        <end position="43"/>
    </location>
</feature>
<dbReference type="Gene3D" id="3.40.50.300">
    <property type="entry name" value="P-loop containing nucleotide triphosphate hydrolases"/>
    <property type="match status" value="1"/>
</dbReference>
<proteinExistence type="inferred from homology"/>
<organism evidence="9 10">
    <name type="scientific">Allomyces macrogynus (strain ATCC 38327)</name>
    <name type="common">Allomyces javanicus var. macrogynus</name>
    <dbReference type="NCBI Taxonomy" id="578462"/>
    <lineage>
        <taxon>Eukaryota</taxon>
        <taxon>Fungi</taxon>
        <taxon>Fungi incertae sedis</taxon>
        <taxon>Blastocladiomycota</taxon>
        <taxon>Blastocladiomycetes</taxon>
        <taxon>Blastocladiales</taxon>
        <taxon>Blastocladiaceae</taxon>
        <taxon>Allomyces</taxon>
    </lineage>
</organism>
<dbReference type="InterPro" id="IPR054425">
    <property type="entry name" value="Cdc6_ORC1-like_ATPase_lid"/>
</dbReference>
<dbReference type="STRING" id="578462.A0A0L0S5A7"/>